<dbReference type="EMBL" id="BKBC01000010">
    <property type="protein sequence ID" value="GEQ20585.1"/>
    <property type="molecule type" value="Genomic_DNA"/>
</dbReference>
<protein>
    <submittedName>
        <fullName evidence="1">Uncharacterized protein</fullName>
    </submittedName>
</protein>
<evidence type="ECO:0000313" key="1">
    <source>
        <dbReference type="EMBL" id="GEQ20585.1"/>
    </source>
</evidence>
<dbReference type="AlphaFoldDB" id="A0A512T7D9"/>
<proteinExistence type="predicted"/>
<accession>A0A512T7D9</accession>
<organism evidence="1 2">
    <name type="scientific">Clostridium butyricum</name>
    <dbReference type="NCBI Taxonomy" id="1492"/>
    <lineage>
        <taxon>Bacteria</taxon>
        <taxon>Bacillati</taxon>
        <taxon>Bacillota</taxon>
        <taxon>Clostridia</taxon>
        <taxon>Eubacteriales</taxon>
        <taxon>Clostridiaceae</taxon>
        <taxon>Clostridium</taxon>
    </lineage>
</organism>
<sequence>MRIMDKDDRLFKEDMIKLFKNVYEVLVKKEKFTDFYETLDNDLANLKDTGKREVIYKNLTNSIKRTKTRWLNKYVNGSNNSLSEDIEYAEHFYKRVLEGVYEPDKFVMIYGVNNIDEYKKKMFNELYTWRDNEDALLSSYKYIGTFQKRSITLAFRSDILKLYYDFLTNNAKSVITIPSVLSNFSIDTTNKKDYLKDDEKEFLDDNLSLEGTIDRLIVNKENQQKLLMKLEKQVYLRIEEGKDSLDIITQIALLKAIKQLNSLDTRIISHYYTHFYNIVADKSVDKYIGDLVSELGLSDSKKNTDAVIKSLLKIGSIRLESENYEGREIKGTLFEVSISERDGRKFAQVFLGGFLRTLIIMDSSFNFNKDVFDLLSNDAQQIAIWLQNRRLKMVLESEDFKDVIAIQRFTDAILMSTKSIYKKRDRIINALDELKQYKLIVKNYEYIKKNYEFVISYIELPESVIKKIKNKEFKTGELIEGQIHADYTVE</sequence>
<comment type="caution">
    <text evidence="1">The sequence shown here is derived from an EMBL/GenBank/DDBJ whole genome shotgun (WGS) entry which is preliminary data.</text>
</comment>
<gene>
    <name evidence="1" type="ORF">CBU02nite_10910</name>
</gene>
<evidence type="ECO:0000313" key="2">
    <source>
        <dbReference type="Proteomes" id="UP000321089"/>
    </source>
</evidence>
<name>A0A512T7D9_CLOBU</name>
<reference evidence="1 2" key="1">
    <citation type="submission" date="2019-07" db="EMBL/GenBank/DDBJ databases">
        <title>Whole genome shotgun sequence of Clostridium butyricum NBRC 3858.</title>
        <authorList>
            <person name="Hosoyama A."/>
            <person name="Uohara A."/>
            <person name="Ohji S."/>
            <person name="Ichikawa N."/>
        </authorList>
    </citation>
    <scope>NUCLEOTIDE SEQUENCE [LARGE SCALE GENOMIC DNA]</scope>
    <source>
        <strain evidence="1 2">NBRC 3858</strain>
    </source>
</reference>
<dbReference type="Proteomes" id="UP000321089">
    <property type="component" value="Unassembled WGS sequence"/>
</dbReference>